<protein>
    <submittedName>
        <fullName evidence="1">Uncharacterized protein</fullName>
    </submittedName>
</protein>
<name>A0AAE8YCK5_9CAUD</name>
<keyword evidence="2" id="KW-1185">Reference proteome</keyword>
<proteinExistence type="predicted"/>
<organism evidence="1 2">
    <name type="scientific">Shigella virus Moo19</name>
    <dbReference type="NCBI Taxonomy" id="2886042"/>
    <lineage>
        <taxon>Viruses</taxon>
        <taxon>Duplodnaviria</taxon>
        <taxon>Heunggongvirae</taxon>
        <taxon>Uroviricota</taxon>
        <taxon>Caudoviricetes</taxon>
        <taxon>Schitoviridae</taxon>
        <taxon>Enquatrovirinae</taxon>
        <taxon>Moovirus</taxon>
        <taxon>Moovirus moo</taxon>
    </lineage>
</organism>
<evidence type="ECO:0000313" key="2">
    <source>
        <dbReference type="Proteomes" id="UP000828350"/>
    </source>
</evidence>
<sequence length="91" mass="10451">MFAYFVRSTYDAYHGMLSIKLEVGQHWPTFEPGTAAIWVHPDIDFHEVQGDLLLRGKTAKLMECPPNYRIKESGIFILAHSYSNALELLRP</sequence>
<dbReference type="Proteomes" id="UP000828350">
    <property type="component" value="Segment"/>
</dbReference>
<evidence type="ECO:0000313" key="1">
    <source>
        <dbReference type="EMBL" id="UEN68800.1"/>
    </source>
</evidence>
<gene>
    <name evidence="1" type="ORF">Moo19_gp4</name>
</gene>
<accession>A0AAE8YCK5</accession>
<reference evidence="1" key="1">
    <citation type="submission" date="2021-06" db="EMBL/GenBank/DDBJ databases">
        <authorList>
            <person name="Tinney K.R."/>
            <person name="Subramanian S."/>
            <person name="Parent K.N."/>
        </authorList>
    </citation>
    <scope>NUCLEOTIDE SEQUENCE</scope>
</reference>
<dbReference type="EMBL" id="MZ358387">
    <property type="protein sequence ID" value="UEN68800.1"/>
    <property type="molecule type" value="Genomic_DNA"/>
</dbReference>